<dbReference type="Gene3D" id="3.40.190.10">
    <property type="entry name" value="Periplasmic binding protein-like II"/>
    <property type="match status" value="2"/>
</dbReference>
<keyword evidence="4" id="KW-0564">Palmitate</keyword>
<comment type="caution">
    <text evidence="7">The sequence shown here is derived from an EMBL/GenBank/DDBJ whole genome shotgun (WGS) entry which is preliminary data.</text>
</comment>
<gene>
    <name evidence="7" type="ORF">B4121_3826</name>
</gene>
<feature type="chain" id="PRO_5031191875" evidence="6">
    <location>
        <begin position="23"/>
        <end position="490"/>
    </location>
</feature>
<dbReference type="PROSITE" id="PS51257">
    <property type="entry name" value="PROKAR_LIPOPROTEIN"/>
    <property type="match status" value="1"/>
</dbReference>
<accession>A0A7Z1B259</accession>
<evidence type="ECO:0000256" key="2">
    <source>
        <dbReference type="ARBA" id="ARBA00022729"/>
    </source>
</evidence>
<dbReference type="EMBL" id="LKPO01000024">
    <property type="protein sequence ID" value="OLF88738.1"/>
    <property type="molecule type" value="Genomic_DNA"/>
</dbReference>
<keyword evidence="5 7" id="KW-0449">Lipoprotein</keyword>
<keyword evidence="3" id="KW-0472">Membrane</keyword>
<evidence type="ECO:0000313" key="8">
    <source>
        <dbReference type="Proteomes" id="UP000185604"/>
    </source>
</evidence>
<keyword evidence="2 6" id="KW-0732">Signal</keyword>
<dbReference type="Proteomes" id="UP000185604">
    <property type="component" value="Unassembled WGS sequence"/>
</dbReference>
<evidence type="ECO:0000256" key="3">
    <source>
        <dbReference type="ARBA" id="ARBA00023136"/>
    </source>
</evidence>
<dbReference type="RefSeq" id="WP_035339176.1">
    <property type="nucleotide sequence ID" value="NZ_AP023088.1"/>
</dbReference>
<keyword evidence="1" id="KW-1003">Cell membrane</keyword>
<proteinExistence type="predicted"/>
<dbReference type="Pfam" id="PF01547">
    <property type="entry name" value="SBP_bac_1"/>
    <property type="match status" value="1"/>
</dbReference>
<evidence type="ECO:0000256" key="1">
    <source>
        <dbReference type="ARBA" id="ARBA00022475"/>
    </source>
</evidence>
<dbReference type="InterPro" id="IPR006059">
    <property type="entry name" value="SBP"/>
</dbReference>
<protein>
    <submittedName>
        <fullName evidence="7">Lipoprotein</fullName>
    </submittedName>
</protein>
<sequence length="490" mass="55336">MKKLCCLILILVFSAGCTQQKASTEEGGALEIDWLVPLHTPQPPKEKALEIIEDKTNTKLKLIWVPDSTKEERINTTLAGGSMPKVMTLPDLEDSAVVSALRSGMFWEIGPYLKDYPNLRTLDKTILKNISVDGKVYGIYRERPMARQGVVIRKDWLDNLGLEMPETVDDLYKIAKAFTEQDPDQNGKDDTIGLADRNDLTFGAFKTLASYFGAPNEWGTDEDENLFPYFKHEAYKDTMAYMKKFYEEGLMNRDFAVTSKTQQQDLVIQGKAGIYIGAMSDAMNLRDQGLALNPEFQLEIANLIKGPDGKERTWALGGHGGMFAISKSSVKTEEEVKKILAFFDRIAEEDLNNLMLYGIEGVHYEKKGDSGYFRKQEYYHLWEAEIQPLNQLIGINKQALKSAEDPLRAKNEKLEEDNRAIAVQNPAEPLYSAAQMDRGTELKKIIDDATFKFILGEINEKSFDKAVVKWEKHGGGTIMKELNEDLKKAN</sequence>
<feature type="signal peptide" evidence="6">
    <location>
        <begin position="1"/>
        <end position="22"/>
    </location>
</feature>
<evidence type="ECO:0000256" key="6">
    <source>
        <dbReference type="SAM" id="SignalP"/>
    </source>
</evidence>
<dbReference type="SUPFAM" id="SSF53850">
    <property type="entry name" value="Periplasmic binding protein-like II"/>
    <property type="match status" value="1"/>
</dbReference>
<dbReference type="InterPro" id="IPR050490">
    <property type="entry name" value="Bact_solute-bd_prot1"/>
</dbReference>
<dbReference type="CDD" id="cd13580">
    <property type="entry name" value="PBP2_AlgQ_like_1"/>
    <property type="match status" value="1"/>
</dbReference>
<evidence type="ECO:0000256" key="5">
    <source>
        <dbReference type="ARBA" id="ARBA00023288"/>
    </source>
</evidence>
<organism evidence="7 8">
    <name type="scientific">Bacillus paralicheniformis</name>
    <dbReference type="NCBI Taxonomy" id="1648923"/>
    <lineage>
        <taxon>Bacteria</taxon>
        <taxon>Bacillati</taxon>
        <taxon>Bacillota</taxon>
        <taxon>Bacilli</taxon>
        <taxon>Bacillales</taxon>
        <taxon>Bacillaceae</taxon>
        <taxon>Bacillus</taxon>
    </lineage>
</organism>
<name>A0A7Z1B259_9BACI</name>
<dbReference type="PANTHER" id="PTHR43649:SF33">
    <property type="entry name" value="POLYGALACTURONAN_RHAMNOGALACTURONAN-BINDING PROTEIN YTCQ"/>
    <property type="match status" value="1"/>
</dbReference>
<dbReference type="PANTHER" id="PTHR43649">
    <property type="entry name" value="ARABINOSE-BINDING PROTEIN-RELATED"/>
    <property type="match status" value="1"/>
</dbReference>
<evidence type="ECO:0000313" key="7">
    <source>
        <dbReference type="EMBL" id="OLF88738.1"/>
    </source>
</evidence>
<dbReference type="AlphaFoldDB" id="A0A7Z1B259"/>
<reference evidence="7 8" key="1">
    <citation type="journal article" date="2016" name="Front. Microbiol.">
        <title>High-Level Heat Resistance of Spores of Bacillus amyloliquefaciens and Bacillus licheniformis Results from the Presence of a spoVA Operon in a Tn1546 Transposon.</title>
        <authorList>
            <person name="Berendsen E.M."/>
            <person name="Koning R.A."/>
            <person name="Boekhorst J."/>
            <person name="de Jong A."/>
            <person name="Kuipers O.P."/>
            <person name="Wells-Bennik M.H."/>
        </authorList>
    </citation>
    <scope>NUCLEOTIDE SEQUENCE [LARGE SCALE GENOMIC DNA]</scope>
    <source>
        <strain evidence="7 8">B4121</strain>
    </source>
</reference>
<evidence type="ECO:0000256" key="4">
    <source>
        <dbReference type="ARBA" id="ARBA00023139"/>
    </source>
</evidence>